<reference evidence="1" key="1">
    <citation type="submission" date="2019-10" db="EMBL/GenBank/DDBJ databases">
        <title>Tracking microevolution events of conjugative virulence plasmid p15WZ-82_Vir during transmission.</title>
        <authorList>
            <person name="Yang X."/>
        </authorList>
    </citation>
    <scope>NUCLEOTIDE SEQUENCE</scope>
    <source>
        <strain evidence="1">PM48TC</strain>
        <plasmid evidence="1">pPM48TC_fusion</plasmid>
    </source>
</reference>
<dbReference type="EMBL" id="MN543581">
    <property type="protein sequence ID" value="QJX13122.1"/>
    <property type="molecule type" value="Genomic_DNA"/>
</dbReference>
<protein>
    <submittedName>
        <fullName evidence="1">Uncharacterized protein</fullName>
    </submittedName>
</protein>
<proteinExistence type="predicted"/>
<sequence>MLSDKSVARFSGVLHSVATLESQFQPASLCGFFLAAETWSCAPGRKLNLRIPVARGASRHIS</sequence>
<keyword evidence="1" id="KW-0614">Plasmid</keyword>
<dbReference type="AlphaFoldDB" id="A0A6M6A2I4"/>
<organism evidence="1">
    <name type="scientific">Klebsiella pneumoniae</name>
    <dbReference type="NCBI Taxonomy" id="573"/>
    <lineage>
        <taxon>Bacteria</taxon>
        <taxon>Pseudomonadati</taxon>
        <taxon>Pseudomonadota</taxon>
        <taxon>Gammaproteobacteria</taxon>
        <taxon>Enterobacterales</taxon>
        <taxon>Enterobacteriaceae</taxon>
        <taxon>Klebsiella/Raoultella group</taxon>
        <taxon>Klebsiella</taxon>
        <taxon>Klebsiella pneumoniae complex</taxon>
    </lineage>
</organism>
<accession>A0A6M6A2I4</accession>
<geneLocation type="plasmid" evidence="1">
    <name>pPM48TC_fusion</name>
</geneLocation>
<name>A0A6M6A2I4_KLEPN</name>
<evidence type="ECO:0000313" key="1">
    <source>
        <dbReference type="EMBL" id="QJX13122.1"/>
    </source>
</evidence>